<proteinExistence type="predicted"/>
<dbReference type="RefSeq" id="WP_119275602.1">
    <property type="nucleotide sequence ID" value="NZ_QWLA01000002.1"/>
</dbReference>
<accession>A0A399F2Y6</accession>
<keyword evidence="1" id="KW-0812">Transmembrane</keyword>
<feature type="transmembrane region" description="Helical" evidence="1">
    <location>
        <begin position="12"/>
        <end position="36"/>
    </location>
</feature>
<protein>
    <submittedName>
        <fullName evidence="2">Uncharacterized protein</fullName>
    </submittedName>
</protein>
<evidence type="ECO:0000313" key="3">
    <source>
        <dbReference type="Proteomes" id="UP000265341"/>
    </source>
</evidence>
<dbReference type="OrthoDB" id="34564at2"/>
<evidence type="ECO:0000313" key="2">
    <source>
        <dbReference type="EMBL" id="RIH89649.1"/>
    </source>
</evidence>
<dbReference type="AlphaFoldDB" id="A0A399F2Y6"/>
<keyword evidence="3" id="KW-1185">Reference proteome</keyword>
<gene>
    <name evidence="2" type="ORF">Mrose_00238</name>
</gene>
<name>A0A399F2Y6_9DEIN</name>
<keyword evidence="1" id="KW-0472">Membrane</keyword>
<sequence>MRRNTHIDKHVRTVYSVFATGTLLWFVGVVGLLLTLQGGTDTVRLIAGVVMFAGQIVAAVAVILKQFPPKEGRSSQQQQPPHLAAEQ</sequence>
<organism evidence="2 3">
    <name type="scientific">Calidithermus roseus</name>
    <dbReference type="NCBI Taxonomy" id="1644118"/>
    <lineage>
        <taxon>Bacteria</taxon>
        <taxon>Thermotogati</taxon>
        <taxon>Deinococcota</taxon>
        <taxon>Deinococci</taxon>
        <taxon>Thermales</taxon>
        <taxon>Thermaceae</taxon>
        <taxon>Calidithermus</taxon>
    </lineage>
</organism>
<comment type="caution">
    <text evidence="2">The sequence shown here is derived from an EMBL/GenBank/DDBJ whole genome shotgun (WGS) entry which is preliminary data.</text>
</comment>
<reference evidence="2 3" key="1">
    <citation type="submission" date="2018-08" db="EMBL/GenBank/DDBJ databases">
        <title>Meiothermus roseus NBRC 110900 genome sequencing project.</title>
        <authorList>
            <person name="Da Costa M.S."/>
            <person name="Albuquerque L."/>
            <person name="Raposo P."/>
            <person name="Froufe H.J.C."/>
            <person name="Barroso C.S."/>
            <person name="Egas C."/>
        </authorList>
    </citation>
    <scope>NUCLEOTIDE SEQUENCE [LARGE SCALE GENOMIC DNA]</scope>
    <source>
        <strain evidence="2 3">NBRC 110900</strain>
    </source>
</reference>
<dbReference type="Proteomes" id="UP000265341">
    <property type="component" value="Unassembled WGS sequence"/>
</dbReference>
<feature type="transmembrane region" description="Helical" evidence="1">
    <location>
        <begin position="42"/>
        <end position="64"/>
    </location>
</feature>
<evidence type="ECO:0000256" key="1">
    <source>
        <dbReference type="SAM" id="Phobius"/>
    </source>
</evidence>
<dbReference type="EMBL" id="QWLA01000002">
    <property type="protein sequence ID" value="RIH89649.1"/>
    <property type="molecule type" value="Genomic_DNA"/>
</dbReference>
<keyword evidence="1" id="KW-1133">Transmembrane helix</keyword>